<evidence type="ECO:0000313" key="2">
    <source>
        <dbReference type="Proteomes" id="UP000768646"/>
    </source>
</evidence>
<accession>A0ACB7CGQ7</accession>
<keyword evidence="2" id="KW-1185">Reference proteome</keyword>
<name>A0ACB7CGQ7_9ASCO</name>
<dbReference type="Proteomes" id="UP000768646">
    <property type="component" value="Unassembled WGS sequence"/>
</dbReference>
<comment type="caution">
    <text evidence="1">The sequence shown here is derived from an EMBL/GenBank/DDBJ whole genome shotgun (WGS) entry which is preliminary data.</text>
</comment>
<organism evidence="1 2">
    <name type="scientific">Pneumocystis oryctolagi</name>
    <dbReference type="NCBI Taxonomy" id="42067"/>
    <lineage>
        <taxon>Eukaryota</taxon>
        <taxon>Fungi</taxon>
        <taxon>Dikarya</taxon>
        <taxon>Ascomycota</taxon>
        <taxon>Taphrinomycotina</taxon>
        <taxon>Pneumocystomycetes</taxon>
        <taxon>Pneumocystaceae</taxon>
        <taxon>Pneumocystis</taxon>
    </lineage>
</organism>
<sequence>MFLNEKFFSKSLNKLQWSFQNNSRYIYKFLFRKIEFDKKLKCSITKGIATENYFSDGNMQNLNQERSHPASIFGRKHIGNVEIPSEIIKSVRNIITNSKSNIHSSTIKMYTLRNSQDVKNKFLDINTYFYETMPHVYASLYSIIYELKKRFGDKWVPETVLDCGAGPGIGALVFQELFSDSIEKVKNIVVIETMRAMKKCALYIHRDNKSKIVSSISSAIDPKFDFIIANHTILNTNAPNYVFSAYIKKLWTKLSPRKGILLLLEKGNPAGYESVAKARQAILSGFNFSLDKDIESMEIGHVISPCSHDKKCPLLIDGQLSNHKGWCHFSQNLVKPDYLRETKRSTYNIESTKYSYCVIQKGISRPTFQELNDNLDKDNLFYSSYSWPRLILPPLKKRGHVIMDACISNGTIQRLIIPKSQGRLAYRDARKAHWGDLWALGSKFFLKKNINV</sequence>
<protein>
    <submittedName>
        <fullName evidence="1">Uncharacterized protein</fullName>
    </submittedName>
</protein>
<dbReference type="EMBL" id="JABTEG010000002">
    <property type="protein sequence ID" value="KAG4305847.1"/>
    <property type="molecule type" value="Genomic_DNA"/>
</dbReference>
<gene>
    <name evidence="1" type="ORF">PORY_000757</name>
</gene>
<reference evidence="1 2" key="1">
    <citation type="journal article" date="2021" name="Commun. Biol.">
        <title>Genomic insights into the host specific adaptation of the Pneumocystis genus.</title>
        <authorList>
            <person name="Cisse O.H."/>
            <person name="Ma L."/>
            <person name="Dekker J.P."/>
            <person name="Khil P.P."/>
            <person name="Youn J.-H."/>
            <person name="Brenchley J.M."/>
            <person name="Blair R."/>
            <person name="Pahar B."/>
            <person name="Chabe M."/>
            <person name="Van Rompay K.K.A."/>
            <person name="Keesler R."/>
            <person name="Sukura A."/>
            <person name="Hirsch V."/>
            <person name="Kutty G."/>
            <person name="Liu Y."/>
            <person name="Peng L."/>
            <person name="Chen J."/>
            <person name="Song J."/>
            <person name="Weissenbacher-Lang C."/>
            <person name="Xu J."/>
            <person name="Upham N.S."/>
            <person name="Stajich J.E."/>
            <person name="Cuomo C.A."/>
            <person name="Cushion M.T."/>
            <person name="Kovacs J.A."/>
        </authorList>
    </citation>
    <scope>NUCLEOTIDE SEQUENCE [LARGE SCALE GENOMIC DNA]</scope>
    <source>
        <strain evidence="1 2">RABM</strain>
    </source>
</reference>
<evidence type="ECO:0000313" key="1">
    <source>
        <dbReference type="EMBL" id="KAG4305847.1"/>
    </source>
</evidence>
<proteinExistence type="predicted"/>